<sequence length="43" mass="4918">MAFLCIFFSILRGNAPTYPTGLCVWTVLFTHQKKEKASLYSFS</sequence>
<accession>V8ANN3</accession>
<organism evidence="1 2">
    <name type="scientific">Lactococcus garvieae TRF1</name>
    <dbReference type="NCBI Taxonomy" id="1380772"/>
    <lineage>
        <taxon>Bacteria</taxon>
        <taxon>Bacillati</taxon>
        <taxon>Bacillota</taxon>
        <taxon>Bacilli</taxon>
        <taxon>Lactobacillales</taxon>
        <taxon>Streptococcaceae</taxon>
        <taxon>Lactococcus</taxon>
    </lineage>
</organism>
<proteinExistence type="predicted"/>
<dbReference type="Proteomes" id="UP000018692">
    <property type="component" value="Unassembled WGS sequence"/>
</dbReference>
<name>V8ANN3_9LACT</name>
<reference evidence="1 2" key="1">
    <citation type="submission" date="2013-07" db="EMBL/GenBank/DDBJ databases">
        <title>Isolation of Lactococcus garvieae strain TRF1 from the fecal material of a timber rattlesnake.</title>
        <authorList>
            <person name="McLaughlin R.W."/>
            <person name="Cochran P.A."/>
            <person name="Dowd S.E."/>
        </authorList>
    </citation>
    <scope>NUCLEOTIDE SEQUENCE [LARGE SCALE GENOMIC DNA]</scope>
    <source>
        <strain evidence="1 2">TRF1</strain>
    </source>
</reference>
<dbReference type="EMBL" id="AVFE01000034">
    <property type="protein sequence ID" value="ETD04230.1"/>
    <property type="molecule type" value="Genomic_DNA"/>
</dbReference>
<evidence type="ECO:0000313" key="2">
    <source>
        <dbReference type="Proteomes" id="UP000018692"/>
    </source>
</evidence>
<protein>
    <submittedName>
        <fullName evidence="1">Uncharacterized protein</fullName>
    </submittedName>
</protein>
<evidence type="ECO:0000313" key="1">
    <source>
        <dbReference type="EMBL" id="ETD04230.1"/>
    </source>
</evidence>
<gene>
    <name evidence="1" type="ORF">N568_0108875</name>
</gene>
<dbReference type="AlphaFoldDB" id="V8ANN3"/>
<comment type="caution">
    <text evidence="1">The sequence shown here is derived from an EMBL/GenBank/DDBJ whole genome shotgun (WGS) entry which is preliminary data.</text>
</comment>